<dbReference type="Pfam" id="PF04284">
    <property type="entry name" value="DUF441"/>
    <property type="match status" value="1"/>
</dbReference>
<comment type="caution">
    <text evidence="5">Lacks conserved residue(s) required for the propagation of feature annotation.</text>
</comment>
<dbReference type="InterPro" id="IPR007382">
    <property type="entry name" value="UPF0756_TM"/>
</dbReference>
<evidence type="ECO:0000256" key="4">
    <source>
        <dbReference type="ARBA" id="ARBA00023136"/>
    </source>
</evidence>
<feature type="transmembrane region" description="Helical" evidence="5">
    <location>
        <begin position="88"/>
        <end position="109"/>
    </location>
</feature>
<comment type="similarity">
    <text evidence="5">Belongs to the UPF0756 family.</text>
</comment>
<accession>U4Q903</accession>
<evidence type="ECO:0000313" key="6">
    <source>
        <dbReference type="EMBL" id="CDI40794.1"/>
    </source>
</evidence>
<sequence length="152" mass="15707">MNIFMDQGVLIILVILILGVLSKNNSLALAATVILGLKLINLKQVLIFIDKNALKWGIIILTMGIIAPFATGKITIKDVNGALKNPSALAALLAGALTVILSGKGTNLIAESPQVVVGIILGSLIGIAFFKGVPVGPLTAAGIVAVIMKYIK</sequence>
<dbReference type="PANTHER" id="PTHR38452:SF1">
    <property type="entry name" value="UPF0756 MEMBRANE PROTEIN YEAL"/>
    <property type="match status" value="1"/>
</dbReference>
<dbReference type="HAMAP" id="MF_01874">
    <property type="entry name" value="UPF0756"/>
    <property type="match status" value="1"/>
</dbReference>
<feature type="transmembrane region" description="Helical" evidence="5">
    <location>
        <begin position="115"/>
        <end position="148"/>
    </location>
</feature>
<evidence type="ECO:0000256" key="1">
    <source>
        <dbReference type="ARBA" id="ARBA00022475"/>
    </source>
</evidence>
<evidence type="ECO:0000256" key="3">
    <source>
        <dbReference type="ARBA" id="ARBA00022989"/>
    </source>
</evidence>
<keyword evidence="7" id="KW-1185">Reference proteome</keyword>
<keyword evidence="2 5" id="KW-0812">Transmembrane</keyword>
<dbReference type="HOGENOM" id="CLU_125889_1_0_9"/>
<evidence type="ECO:0000313" key="7">
    <source>
        <dbReference type="Proteomes" id="UP000010802"/>
    </source>
</evidence>
<dbReference type="Proteomes" id="UP000010802">
    <property type="component" value="Chromosome"/>
</dbReference>
<dbReference type="EMBL" id="HF563609">
    <property type="protein sequence ID" value="CDI40794.1"/>
    <property type="molecule type" value="Genomic_DNA"/>
</dbReference>
<keyword evidence="1 5" id="KW-1003">Cell membrane</keyword>
<proteinExistence type="inferred from homology"/>
<feature type="transmembrane region" description="Helical" evidence="5">
    <location>
        <begin position="54"/>
        <end position="76"/>
    </location>
</feature>
<dbReference type="STRING" id="1209989.TepRe1_1609"/>
<gene>
    <name evidence="6" type="ordered locus">TEPIRE1_1733</name>
</gene>
<evidence type="ECO:0000256" key="2">
    <source>
        <dbReference type="ARBA" id="ARBA00022692"/>
    </source>
</evidence>
<comment type="subcellular location">
    <subcellularLocation>
        <location evidence="5">Cell membrane</location>
        <topology evidence="5">Multi-pass membrane protein</topology>
    </subcellularLocation>
</comment>
<organism evidence="6 7">
    <name type="scientific">Tepidanaerobacter acetatoxydans (strain DSM 21804 / JCM 16047 / Re1)</name>
    <dbReference type="NCBI Taxonomy" id="1209989"/>
    <lineage>
        <taxon>Bacteria</taxon>
        <taxon>Bacillati</taxon>
        <taxon>Bacillota</taxon>
        <taxon>Clostridia</taxon>
        <taxon>Thermosediminibacterales</taxon>
        <taxon>Tepidanaerobacteraceae</taxon>
        <taxon>Tepidanaerobacter</taxon>
    </lineage>
</organism>
<keyword evidence="4 5" id="KW-0472">Membrane</keyword>
<reference evidence="7" key="1">
    <citation type="journal article" date="2013" name="Genome Announc.">
        <title>First genome sequence of a syntrophic acetate-oxidizing bacterium, Tepidanaerobacter acetatoxydans strain Re1.</title>
        <authorList>
            <person name="Manzoor S."/>
            <person name="Bongcam-Rudloff E."/>
            <person name="Schnurer A."/>
            <person name="Muller B."/>
        </authorList>
    </citation>
    <scope>NUCLEOTIDE SEQUENCE [LARGE SCALE GENOMIC DNA]</scope>
    <source>
        <strain evidence="7">Re1</strain>
    </source>
</reference>
<keyword evidence="3 5" id="KW-1133">Transmembrane helix</keyword>
<dbReference type="eggNOG" id="COG2707">
    <property type="taxonomic scope" value="Bacteria"/>
</dbReference>
<dbReference type="PANTHER" id="PTHR38452">
    <property type="entry name" value="UPF0756 MEMBRANE PROTEIN YEAL"/>
    <property type="match status" value="1"/>
</dbReference>
<dbReference type="GO" id="GO:0005886">
    <property type="term" value="C:plasma membrane"/>
    <property type="evidence" value="ECO:0007669"/>
    <property type="project" value="UniProtKB-SubCell"/>
</dbReference>
<name>U4Q903_TEPAE</name>
<dbReference type="KEGG" id="tae:TepiRe1_1733"/>
<evidence type="ECO:0000256" key="5">
    <source>
        <dbReference type="HAMAP-Rule" id="MF_01874"/>
    </source>
</evidence>
<protein>
    <recommendedName>
        <fullName evidence="5">UPF0756 membrane protein TEPIRE1_1733</fullName>
    </recommendedName>
</protein>
<dbReference type="AlphaFoldDB" id="U4Q903"/>